<sequence length="72" mass="8579">MMLYMHFWLLELCSSLLHTLNQKVKKRLISCLRVSFVFPNPQTKTKLMFCRCALCRIHPTSSPIKNYMVYPQ</sequence>
<evidence type="ECO:0000313" key="3">
    <source>
        <dbReference type="EMBL" id="PLW36511.1"/>
    </source>
</evidence>
<keyword evidence="1" id="KW-0732">Signal</keyword>
<accession>A0A2N5UFI9</accession>
<dbReference type="EMBL" id="PGCI01000639">
    <property type="protein sequence ID" value="PLW23242.1"/>
    <property type="molecule type" value="Genomic_DNA"/>
</dbReference>
<dbReference type="AlphaFoldDB" id="A0A2N5UFI9"/>
<evidence type="ECO:0000313" key="4">
    <source>
        <dbReference type="Proteomes" id="UP000235392"/>
    </source>
</evidence>
<organism evidence="3 4">
    <name type="scientific">Puccinia coronata f. sp. avenae</name>
    <dbReference type="NCBI Taxonomy" id="200324"/>
    <lineage>
        <taxon>Eukaryota</taxon>
        <taxon>Fungi</taxon>
        <taxon>Dikarya</taxon>
        <taxon>Basidiomycota</taxon>
        <taxon>Pucciniomycotina</taxon>
        <taxon>Pucciniomycetes</taxon>
        <taxon>Pucciniales</taxon>
        <taxon>Pucciniaceae</taxon>
        <taxon>Puccinia</taxon>
    </lineage>
</organism>
<evidence type="ECO:0008006" key="5">
    <source>
        <dbReference type="Google" id="ProtNLM"/>
    </source>
</evidence>
<proteinExistence type="predicted"/>
<protein>
    <recommendedName>
        <fullName evidence="5">Secreted protein</fullName>
    </recommendedName>
</protein>
<feature type="chain" id="PRO_5014563557" description="Secreted protein" evidence="1">
    <location>
        <begin position="16"/>
        <end position="72"/>
    </location>
</feature>
<evidence type="ECO:0000256" key="1">
    <source>
        <dbReference type="SAM" id="SignalP"/>
    </source>
</evidence>
<gene>
    <name evidence="3" type="ORF">PCASD_06439</name>
    <name evidence="2" type="ORF">PCASD_09240</name>
</gene>
<feature type="signal peptide" evidence="1">
    <location>
        <begin position="1"/>
        <end position="15"/>
    </location>
</feature>
<dbReference type="EMBL" id="PGCI01000158">
    <property type="protein sequence ID" value="PLW36511.1"/>
    <property type="molecule type" value="Genomic_DNA"/>
</dbReference>
<dbReference type="Proteomes" id="UP000235392">
    <property type="component" value="Unassembled WGS sequence"/>
</dbReference>
<reference evidence="3 4" key="1">
    <citation type="submission" date="2017-11" db="EMBL/GenBank/DDBJ databases">
        <title>De novo assembly and phasing of dikaryotic genomes from two isolates of Puccinia coronata f. sp. avenae, the causal agent of oat crown rust.</title>
        <authorList>
            <person name="Miller M.E."/>
            <person name="Zhang Y."/>
            <person name="Omidvar V."/>
            <person name="Sperschneider J."/>
            <person name="Schwessinger B."/>
            <person name="Raley C."/>
            <person name="Palmer J.M."/>
            <person name="Garnica D."/>
            <person name="Upadhyaya N."/>
            <person name="Rathjen J."/>
            <person name="Taylor J.M."/>
            <person name="Park R.F."/>
            <person name="Dodds P.N."/>
            <person name="Hirsch C.D."/>
            <person name="Kianian S.F."/>
            <person name="Figueroa M."/>
        </authorList>
    </citation>
    <scope>NUCLEOTIDE SEQUENCE [LARGE SCALE GENOMIC DNA]</scope>
    <source>
        <strain evidence="3">12SD80</strain>
    </source>
</reference>
<comment type="caution">
    <text evidence="3">The sequence shown here is derived from an EMBL/GenBank/DDBJ whole genome shotgun (WGS) entry which is preliminary data.</text>
</comment>
<evidence type="ECO:0000313" key="2">
    <source>
        <dbReference type="EMBL" id="PLW23242.1"/>
    </source>
</evidence>
<name>A0A2N5UFI9_9BASI</name>